<reference evidence="3 4" key="1">
    <citation type="journal article" date="2015" name="Genome Announc.">
        <title>Genome Sequence of a Sulfate-Reducing Thermophilic Bacterium, Thermodesulfobacterium commune DSM 2178T (Phylum Thermodesulfobacteria).</title>
        <authorList>
            <person name="Bhatnagar S."/>
            <person name="Badger J.H."/>
            <person name="Madupu R."/>
            <person name="Khouri H.M."/>
            <person name="O'Connor E.M."/>
            <person name="Robb F.T."/>
            <person name="Ward N.L."/>
            <person name="Eisen J.A."/>
        </authorList>
    </citation>
    <scope>NUCLEOTIDE SEQUENCE [LARGE SCALE GENOMIC DNA]</scope>
    <source>
        <strain evidence="3 4">DSM 2178</strain>
    </source>
</reference>
<gene>
    <name evidence="3" type="ORF">HL41_01505</name>
</gene>
<evidence type="ECO:0000256" key="1">
    <source>
        <dbReference type="ARBA" id="ARBA00023054"/>
    </source>
</evidence>
<dbReference type="OrthoDB" id="9964959at2"/>
<dbReference type="GO" id="GO:0043093">
    <property type="term" value="P:FtsZ-dependent cytokinesis"/>
    <property type="evidence" value="ECO:0007669"/>
    <property type="project" value="InterPro"/>
</dbReference>
<name>A0A075WRK4_9BACT</name>
<dbReference type="eggNOG" id="ENOG5030MA4">
    <property type="taxonomic scope" value="Bacteria"/>
</dbReference>
<sequence length="72" mass="8531">MAFQEIANLEEKIDALIALVIQLRNEKEELINKLKTKEEENARLIEEIERREEERKVLKEKIGSLIEKLSQI</sequence>
<dbReference type="InterPro" id="IPR009252">
    <property type="entry name" value="Cell_div_ZapB"/>
</dbReference>
<feature type="coiled-coil region" evidence="2">
    <location>
        <begin position="6"/>
        <end position="68"/>
    </location>
</feature>
<dbReference type="GO" id="GO:0005737">
    <property type="term" value="C:cytoplasm"/>
    <property type="evidence" value="ECO:0007669"/>
    <property type="project" value="InterPro"/>
</dbReference>
<keyword evidence="1 2" id="KW-0175">Coiled coil</keyword>
<dbReference type="STRING" id="289377.HL41_01505"/>
<organism evidence="3 4">
    <name type="scientific">Thermodesulfobacterium commune DSM 2178</name>
    <dbReference type="NCBI Taxonomy" id="289377"/>
    <lineage>
        <taxon>Bacteria</taxon>
        <taxon>Pseudomonadati</taxon>
        <taxon>Thermodesulfobacteriota</taxon>
        <taxon>Thermodesulfobacteria</taxon>
        <taxon>Thermodesulfobacteriales</taxon>
        <taxon>Thermodesulfobacteriaceae</taxon>
        <taxon>Thermodesulfobacterium</taxon>
    </lineage>
</organism>
<evidence type="ECO:0008006" key="5">
    <source>
        <dbReference type="Google" id="ProtNLM"/>
    </source>
</evidence>
<dbReference type="Gene3D" id="1.20.5.340">
    <property type="match status" value="1"/>
</dbReference>
<evidence type="ECO:0000256" key="2">
    <source>
        <dbReference type="SAM" id="Coils"/>
    </source>
</evidence>
<dbReference type="KEGG" id="tcm:HL41_01505"/>
<protein>
    <recommendedName>
        <fullName evidence="5">Cell division protein ZapB</fullName>
    </recommendedName>
</protein>
<accession>A0A075WRK4</accession>
<dbReference type="RefSeq" id="WP_038063527.1">
    <property type="nucleotide sequence ID" value="NZ_CP008796.1"/>
</dbReference>
<dbReference type="AlphaFoldDB" id="A0A075WRK4"/>
<dbReference type="PaxDb" id="289377-HL41_01505"/>
<evidence type="ECO:0000313" key="4">
    <source>
        <dbReference type="Proteomes" id="UP000028481"/>
    </source>
</evidence>
<dbReference type="GO" id="GO:0090529">
    <property type="term" value="P:cell septum assembly"/>
    <property type="evidence" value="ECO:0007669"/>
    <property type="project" value="InterPro"/>
</dbReference>
<dbReference type="Proteomes" id="UP000028481">
    <property type="component" value="Chromosome"/>
</dbReference>
<evidence type="ECO:0000313" key="3">
    <source>
        <dbReference type="EMBL" id="AIH03605.1"/>
    </source>
</evidence>
<dbReference type="EMBL" id="CP008796">
    <property type="protein sequence ID" value="AIH03605.1"/>
    <property type="molecule type" value="Genomic_DNA"/>
</dbReference>
<dbReference type="Pfam" id="PF06005">
    <property type="entry name" value="ZapB"/>
    <property type="match status" value="1"/>
</dbReference>
<keyword evidence="4" id="KW-1185">Reference proteome</keyword>
<dbReference type="HOGENOM" id="CLU_2720981_0_0_0"/>
<proteinExistence type="predicted"/>